<keyword evidence="2 8" id="KW-0768">Sushi</keyword>
<keyword evidence="7" id="KW-0325">Glycoprotein</keyword>
<dbReference type="InterPro" id="IPR035976">
    <property type="entry name" value="Sushi/SCR/CCP_sf"/>
</dbReference>
<dbReference type="InterPro" id="IPR056619">
    <property type="entry name" value="C8-3_MUC4"/>
</dbReference>
<protein>
    <recommendedName>
        <fullName evidence="9">Sushi domain-containing protein</fullName>
    </recommendedName>
</protein>
<organism evidence="10 11">
    <name type="scientific">Hucho hucho</name>
    <name type="common">huchen</name>
    <dbReference type="NCBI Taxonomy" id="62062"/>
    <lineage>
        <taxon>Eukaryota</taxon>
        <taxon>Metazoa</taxon>
        <taxon>Chordata</taxon>
        <taxon>Craniata</taxon>
        <taxon>Vertebrata</taxon>
        <taxon>Euteleostomi</taxon>
        <taxon>Actinopterygii</taxon>
        <taxon>Neopterygii</taxon>
        <taxon>Teleostei</taxon>
        <taxon>Protacanthopterygii</taxon>
        <taxon>Salmoniformes</taxon>
        <taxon>Salmonidae</taxon>
        <taxon>Salmoninae</taxon>
        <taxon>Hucho</taxon>
    </lineage>
</organism>
<comment type="subcellular location">
    <subcellularLocation>
        <location evidence="1">Membrane</location>
    </subcellularLocation>
</comment>
<dbReference type="Ensembl" id="ENSHHUT00000025830.1">
    <property type="protein sequence ID" value="ENSHHUP00000024885.1"/>
    <property type="gene ID" value="ENSHHUG00000015663.1"/>
</dbReference>
<dbReference type="STRING" id="62062.ENSHHUP00000024885"/>
<evidence type="ECO:0000256" key="5">
    <source>
        <dbReference type="ARBA" id="ARBA00023136"/>
    </source>
</evidence>
<dbReference type="Gene3D" id="2.10.70.10">
    <property type="entry name" value="Complement Module, domain 1"/>
    <property type="match status" value="1"/>
</dbReference>
<proteinExistence type="predicted"/>
<evidence type="ECO:0000259" key="9">
    <source>
        <dbReference type="PROSITE" id="PS50923"/>
    </source>
</evidence>
<keyword evidence="6 8" id="KW-1015">Disulfide bond</keyword>
<dbReference type="SMART" id="SM00032">
    <property type="entry name" value="CCP"/>
    <property type="match status" value="1"/>
</dbReference>
<dbReference type="InterPro" id="IPR000436">
    <property type="entry name" value="Sushi_SCR_CCP_dom"/>
</dbReference>
<dbReference type="SUPFAM" id="SSF57535">
    <property type="entry name" value="Complement control module/SCR domain"/>
    <property type="match status" value="1"/>
</dbReference>
<keyword evidence="11" id="KW-1185">Reference proteome</keyword>
<keyword evidence="5" id="KW-0472">Membrane</keyword>
<evidence type="ECO:0000313" key="10">
    <source>
        <dbReference type="Ensembl" id="ENSHHUP00000024885.1"/>
    </source>
</evidence>
<dbReference type="Pfam" id="PF00084">
    <property type="entry name" value="Sushi"/>
    <property type="match status" value="1"/>
</dbReference>
<feature type="domain" description="Sushi" evidence="9">
    <location>
        <begin position="47"/>
        <end position="104"/>
    </location>
</feature>
<evidence type="ECO:0000256" key="6">
    <source>
        <dbReference type="ARBA" id="ARBA00023157"/>
    </source>
</evidence>
<feature type="disulfide bond" evidence="8">
    <location>
        <begin position="75"/>
        <end position="102"/>
    </location>
</feature>
<evidence type="ECO:0000256" key="2">
    <source>
        <dbReference type="ARBA" id="ARBA00022659"/>
    </source>
</evidence>
<dbReference type="Proteomes" id="UP000314982">
    <property type="component" value="Unassembled WGS sequence"/>
</dbReference>
<keyword evidence="4" id="KW-0677">Repeat</keyword>
<dbReference type="CDD" id="cd00033">
    <property type="entry name" value="CCP"/>
    <property type="match status" value="1"/>
</dbReference>
<dbReference type="PANTHER" id="PTHR46393:SF7">
    <property type="entry name" value="COMPLEMENT C2"/>
    <property type="match status" value="1"/>
</dbReference>
<reference evidence="10" key="2">
    <citation type="submission" date="2025-08" db="UniProtKB">
        <authorList>
            <consortium name="Ensembl"/>
        </authorList>
    </citation>
    <scope>IDENTIFICATION</scope>
</reference>
<evidence type="ECO:0000256" key="3">
    <source>
        <dbReference type="ARBA" id="ARBA00022729"/>
    </source>
</evidence>
<reference evidence="11" key="1">
    <citation type="submission" date="2018-06" db="EMBL/GenBank/DDBJ databases">
        <title>Genome assembly of Danube salmon.</title>
        <authorList>
            <person name="Macqueen D.J."/>
            <person name="Gundappa M.K."/>
        </authorList>
    </citation>
    <scope>NUCLEOTIDE SEQUENCE [LARGE SCALE GENOMIC DNA]</scope>
</reference>
<evidence type="ECO:0000256" key="8">
    <source>
        <dbReference type="PROSITE-ProRule" id="PRU00302"/>
    </source>
</evidence>
<dbReference type="AlphaFoldDB" id="A0A4W5LHF4"/>
<evidence type="ECO:0000256" key="1">
    <source>
        <dbReference type="ARBA" id="ARBA00004370"/>
    </source>
</evidence>
<dbReference type="PANTHER" id="PTHR46393">
    <property type="entry name" value="SUSHI DOMAIN-CONTAINING PROTEIN"/>
    <property type="match status" value="1"/>
</dbReference>
<keyword evidence="3" id="KW-0732">Signal</keyword>
<evidence type="ECO:0000313" key="11">
    <source>
        <dbReference type="Proteomes" id="UP000314982"/>
    </source>
</evidence>
<dbReference type="Pfam" id="PF23263">
    <property type="entry name" value="C8-3_MUC4"/>
    <property type="match status" value="1"/>
</dbReference>
<dbReference type="PROSITE" id="PS50923">
    <property type="entry name" value="SUSHI"/>
    <property type="match status" value="1"/>
</dbReference>
<dbReference type="GO" id="GO:0016020">
    <property type="term" value="C:membrane"/>
    <property type="evidence" value="ECO:0007669"/>
    <property type="project" value="UniProtKB-SubCell"/>
</dbReference>
<name>A0A4W5LHF4_9TELE</name>
<evidence type="ECO:0000256" key="7">
    <source>
        <dbReference type="ARBA" id="ARBA00023180"/>
    </source>
</evidence>
<evidence type="ECO:0000256" key="4">
    <source>
        <dbReference type="ARBA" id="ARBA00022737"/>
    </source>
</evidence>
<comment type="caution">
    <text evidence="8">Lacks conserved residue(s) required for the propagation of feature annotation.</text>
</comment>
<accession>A0A4W5LHF4</accession>
<sequence>MLKMCFGEGAQFCKYDTLTTCSLAVGNATLQSFQSHKALMRDLESVVSCGWLATPRYREKKETRYLEGATVSFSCNSGYVMYGSLERTCLSSGEWTGEETYCDSGRSL</sequence>
<reference evidence="10" key="3">
    <citation type="submission" date="2025-09" db="UniProtKB">
        <authorList>
            <consortium name="Ensembl"/>
        </authorList>
    </citation>
    <scope>IDENTIFICATION</scope>
</reference>